<dbReference type="Gene3D" id="3.30.1300.30">
    <property type="entry name" value="GSPII I/J protein-like"/>
    <property type="match status" value="1"/>
</dbReference>
<dbReference type="PANTHER" id="PTHR38779">
    <property type="entry name" value="TYPE II SECRETION SYSTEM PROTEIN I-RELATED"/>
    <property type="match status" value="1"/>
</dbReference>
<name>A0ABW2IHF9_9PROT</name>
<comment type="function">
    <text evidence="9">Component of the type II secretion system required for the energy-dependent secretion of extracellular factors such as proteases and toxins from the periplasm.</text>
</comment>
<dbReference type="Proteomes" id="UP001596492">
    <property type="component" value="Unassembled WGS sequence"/>
</dbReference>
<keyword evidence="12" id="KW-1185">Reference proteome</keyword>
<keyword evidence="4 9" id="KW-0488">Methylation</keyword>
<comment type="subcellular location">
    <subcellularLocation>
        <location evidence="1 9">Cell inner membrane</location>
        <topology evidence="1 9">Single-pass membrane protein</topology>
    </subcellularLocation>
</comment>
<evidence type="ECO:0000256" key="9">
    <source>
        <dbReference type="RuleBase" id="RU368030"/>
    </source>
</evidence>
<accession>A0ABW2IHF9</accession>
<dbReference type="RefSeq" id="WP_382165178.1">
    <property type="nucleotide sequence ID" value="NZ_JBHTBR010000002.1"/>
</dbReference>
<evidence type="ECO:0000256" key="1">
    <source>
        <dbReference type="ARBA" id="ARBA00004377"/>
    </source>
</evidence>
<dbReference type="NCBIfam" id="TIGR01707">
    <property type="entry name" value="gspI"/>
    <property type="match status" value="1"/>
</dbReference>
<gene>
    <name evidence="11" type="primary">gspI</name>
    <name evidence="11" type="ORF">ACFQS8_01890</name>
</gene>
<evidence type="ECO:0000256" key="2">
    <source>
        <dbReference type="ARBA" id="ARBA00008358"/>
    </source>
</evidence>
<dbReference type="InterPro" id="IPR045584">
    <property type="entry name" value="Pilin-like"/>
</dbReference>
<dbReference type="NCBIfam" id="TIGR02532">
    <property type="entry name" value="IV_pilin_GFxxxE"/>
    <property type="match status" value="1"/>
</dbReference>
<feature type="domain" description="Type II secretion system protein GspI C-terminal" evidence="10">
    <location>
        <begin position="48"/>
        <end position="125"/>
    </location>
</feature>
<evidence type="ECO:0000256" key="3">
    <source>
        <dbReference type="ARBA" id="ARBA00022475"/>
    </source>
</evidence>
<keyword evidence="6 9" id="KW-0812">Transmembrane</keyword>
<comment type="caution">
    <text evidence="11">The sequence shown here is derived from an EMBL/GenBank/DDBJ whole genome shotgun (WGS) entry which is preliminary data.</text>
</comment>
<dbReference type="Pfam" id="PF02501">
    <property type="entry name" value="T2SSI"/>
    <property type="match status" value="1"/>
</dbReference>
<dbReference type="PANTHER" id="PTHR38779:SF2">
    <property type="entry name" value="TYPE II SECRETION SYSTEM PROTEIN I-RELATED"/>
    <property type="match status" value="1"/>
</dbReference>
<dbReference type="InterPro" id="IPR012902">
    <property type="entry name" value="N_methyl_site"/>
</dbReference>
<evidence type="ECO:0000313" key="12">
    <source>
        <dbReference type="Proteomes" id="UP001596492"/>
    </source>
</evidence>
<evidence type="ECO:0000256" key="5">
    <source>
        <dbReference type="ARBA" id="ARBA00022519"/>
    </source>
</evidence>
<keyword evidence="7 9" id="KW-1133">Transmembrane helix</keyword>
<keyword evidence="5 9" id="KW-0997">Cell inner membrane</keyword>
<feature type="transmembrane region" description="Helical" evidence="9">
    <location>
        <begin position="12"/>
        <end position="36"/>
    </location>
</feature>
<evidence type="ECO:0000259" key="10">
    <source>
        <dbReference type="Pfam" id="PF02501"/>
    </source>
</evidence>
<keyword evidence="8 9" id="KW-0472">Membrane</keyword>
<reference evidence="12" key="1">
    <citation type="journal article" date="2019" name="Int. J. Syst. Evol. Microbiol.">
        <title>The Global Catalogue of Microorganisms (GCM) 10K type strain sequencing project: providing services to taxonomists for standard genome sequencing and annotation.</title>
        <authorList>
            <consortium name="The Broad Institute Genomics Platform"/>
            <consortium name="The Broad Institute Genome Sequencing Center for Infectious Disease"/>
            <person name="Wu L."/>
            <person name="Ma J."/>
        </authorList>
    </citation>
    <scope>NUCLEOTIDE SEQUENCE [LARGE SCALE GENOMIC DNA]</scope>
    <source>
        <strain evidence="12">CCUG 51308</strain>
    </source>
</reference>
<dbReference type="SUPFAM" id="SSF54523">
    <property type="entry name" value="Pili subunits"/>
    <property type="match status" value="1"/>
</dbReference>
<dbReference type="PROSITE" id="PS00409">
    <property type="entry name" value="PROKAR_NTER_METHYL"/>
    <property type="match status" value="1"/>
</dbReference>
<dbReference type="InterPro" id="IPR003413">
    <property type="entry name" value="T2SS_GspI_C"/>
</dbReference>
<evidence type="ECO:0000313" key="11">
    <source>
        <dbReference type="EMBL" id="MFC7290356.1"/>
    </source>
</evidence>
<dbReference type="Pfam" id="PF07963">
    <property type="entry name" value="N_methyl"/>
    <property type="match status" value="1"/>
</dbReference>
<evidence type="ECO:0000256" key="8">
    <source>
        <dbReference type="ARBA" id="ARBA00023136"/>
    </source>
</evidence>
<comment type="subunit">
    <text evidence="9">Type II secretion is composed of four main components: the outer membrane complex, the inner membrane complex, the cytoplasmic secretion ATPase and the periplasm-spanning pseudopilus.</text>
</comment>
<organism evidence="11 12">
    <name type="scientific">Hirschia litorea</name>
    <dbReference type="NCBI Taxonomy" id="1199156"/>
    <lineage>
        <taxon>Bacteria</taxon>
        <taxon>Pseudomonadati</taxon>
        <taxon>Pseudomonadota</taxon>
        <taxon>Alphaproteobacteria</taxon>
        <taxon>Hyphomonadales</taxon>
        <taxon>Hyphomonadaceae</taxon>
        <taxon>Hirschia</taxon>
    </lineage>
</organism>
<comment type="PTM">
    <text evidence="9">Cleaved by prepilin peptidase.</text>
</comment>
<dbReference type="InterPro" id="IPR010052">
    <property type="entry name" value="T2SS_protein-GspI"/>
</dbReference>
<proteinExistence type="inferred from homology"/>
<dbReference type="EMBL" id="JBHTBR010000002">
    <property type="protein sequence ID" value="MFC7290356.1"/>
    <property type="molecule type" value="Genomic_DNA"/>
</dbReference>
<evidence type="ECO:0000256" key="7">
    <source>
        <dbReference type="ARBA" id="ARBA00022989"/>
    </source>
</evidence>
<comment type="similarity">
    <text evidence="2 9">Belongs to the GSP I family.</text>
</comment>
<keyword evidence="3" id="KW-1003">Cell membrane</keyword>
<evidence type="ECO:0000256" key="4">
    <source>
        <dbReference type="ARBA" id="ARBA00022481"/>
    </source>
</evidence>
<sequence length="133" mass="14492">MRGVEFNPCDEAGFTLIEVLAALSVFAIAALGLIHVSSENTHGARAIEERMLATIVADNEMTLTLVQRTPLEVGVSTGRTVVGGRDWEWRKTISTTPNPLIQQVKIEAWVYDEGFEGEQSVNVSLTAFKGKTS</sequence>
<protein>
    <recommendedName>
        <fullName evidence="9">Type II secretion system protein I</fullName>
        <shortName evidence="9">T2SS minor pseudopilin I</shortName>
    </recommendedName>
</protein>
<evidence type="ECO:0000256" key="6">
    <source>
        <dbReference type="ARBA" id="ARBA00022692"/>
    </source>
</evidence>